<keyword evidence="2" id="KW-1185">Reference proteome</keyword>
<dbReference type="EMBL" id="OW152813">
    <property type="protein sequence ID" value="CAH2034299.1"/>
    <property type="molecule type" value="Genomic_DNA"/>
</dbReference>
<protein>
    <submittedName>
        <fullName evidence="1">Uncharacterized protein</fullName>
    </submittedName>
</protein>
<proteinExistence type="predicted"/>
<accession>A0ABN8HP28</accession>
<feature type="non-terminal residue" evidence="1">
    <location>
        <position position="102"/>
    </location>
</feature>
<dbReference type="Proteomes" id="UP000837857">
    <property type="component" value="Chromosome 1"/>
</dbReference>
<evidence type="ECO:0000313" key="2">
    <source>
        <dbReference type="Proteomes" id="UP000837857"/>
    </source>
</evidence>
<reference evidence="1" key="1">
    <citation type="submission" date="2022-03" db="EMBL/GenBank/DDBJ databases">
        <authorList>
            <person name="Martin H S."/>
        </authorList>
    </citation>
    <scope>NUCLEOTIDE SEQUENCE</scope>
</reference>
<sequence length="102" mass="11974">MVFTKLADWEQEYTIFVKLTDMQRMEMVRDRLREYRAVTRDALATASHAALMRQGFTYDDRNVPPLQTVRGRAVGGMSYTQKANKRKYCERLARSSILFPFT</sequence>
<name>A0ABN8HP28_9NEOP</name>
<evidence type="ECO:0000313" key="1">
    <source>
        <dbReference type="EMBL" id="CAH2034299.1"/>
    </source>
</evidence>
<gene>
    <name evidence="1" type="ORF">IPOD504_LOCUS69</name>
</gene>
<organism evidence="1 2">
    <name type="scientific">Iphiclides podalirius</name>
    <name type="common">scarce swallowtail</name>
    <dbReference type="NCBI Taxonomy" id="110791"/>
    <lineage>
        <taxon>Eukaryota</taxon>
        <taxon>Metazoa</taxon>
        <taxon>Ecdysozoa</taxon>
        <taxon>Arthropoda</taxon>
        <taxon>Hexapoda</taxon>
        <taxon>Insecta</taxon>
        <taxon>Pterygota</taxon>
        <taxon>Neoptera</taxon>
        <taxon>Endopterygota</taxon>
        <taxon>Lepidoptera</taxon>
        <taxon>Glossata</taxon>
        <taxon>Ditrysia</taxon>
        <taxon>Papilionoidea</taxon>
        <taxon>Papilionidae</taxon>
        <taxon>Papilioninae</taxon>
        <taxon>Iphiclides</taxon>
    </lineage>
</organism>